<dbReference type="SUPFAM" id="SSF144005">
    <property type="entry name" value="ORC1-binding domain"/>
    <property type="match status" value="1"/>
</dbReference>
<dbReference type="GO" id="GO:0003723">
    <property type="term" value="F:RNA binding"/>
    <property type="evidence" value="ECO:0007669"/>
    <property type="project" value="UniProtKB-UniRule"/>
</dbReference>
<dbReference type="STRING" id="436907.A7TTF0"/>
<dbReference type="InterPro" id="IPR037240">
    <property type="entry name" value="ORC1-binding_dom"/>
</dbReference>
<dbReference type="SMART" id="SM00487">
    <property type="entry name" value="DEXDc"/>
    <property type="match status" value="1"/>
</dbReference>
<comment type="catalytic activity">
    <reaction evidence="7">
        <text>ATP + H2O = ADP + phosphate + H(+)</text>
        <dbReference type="Rhea" id="RHEA:13065"/>
        <dbReference type="ChEBI" id="CHEBI:15377"/>
        <dbReference type="ChEBI" id="CHEBI:15378"/>
        <dbReference type="ChEBI" id="CHEBI:30616"/>
        <dbReference type="ChEBI" id="CHEBI:43474"/>
        <dbReference type="ChEBI" id="CHEBI:456216"/>
        <dbReference type="EC" id="3.6.4.13"/>
    </reaction>
</comment>
<sequence>MLYIFYLVKITTISLTDIYHQKNKLTKVFKLLLKMSSVPTTTSNIITISERYTIIDRFLIHTEKKNGNVIRKIVDANFRKGFIRDDERTEIEKYDLINLDELRETNKHSEMIPCYSTELFDYCDTITRRYYWDNRNLVLFTDRSKKEKERETKTYTVIPLRKRHSVIKYLYYKKINGAAIYSEHCSLTTNINRVVTDFFTEFMNVYEMDICDNDLNILKDFGEYYFEMKKESINILNEMYSNVRKNNACIESTSSFSNPANREPFPKKLTGNTLKLYGTRFANFLYMIEVFPRLELTKNIPIPSYDCSDNLITKISKIFYAIITGDVKYREFLQLMIRLSCFDWNKPCKRLPPTISYEKFRYFLDSLKCWTAYATLFRSVQLKNISSTLVLFTSSNDSDQSMTYCLIKDTYKNLLKEITDVSGHFFIPLGPGKYLLDGKVFQKEYLVDLYSDAKHLFDSKLKDLGHYYKDLLDISVVAEMTIKSPKCVPFERRDQPKISITDLFNRDTKLSVIPTIGSYTEDDNNRIINLIVDCLTCLMLMIYISSGGPYRFPEMRVLKFAGNARNLFINPVDKTVELITTYSKNKSRIPICKVVDELASDYIIYAILVLFPIMRLHSHEMNYVMNRDLLNEISSESNLDPDVINLTPQQDLSDEEFTSQVLDSYLFVDPIRGTLIDYNKFSFLIKHYPSCELENLRYNFRALRHAIIGIQRYELSVDDTGMRIDPAVARQAGHSLSTDIQRYGVNSTGMAGYQNTTTTIYGYFISKSWIKLLGLGYEVSNLVPKDVKLNKEKPNFLVSGNMKGIIAKCDEIYGDLFKIKPEQMELCVDVCFGSSDIIPVQALPGFGKTAIFEIPLNIISTSKRNKHFVSFVFVPYSCLLDDIMDRFKLSGTLKIGEVKDILRNRGFCGESELTCDVYFGTFHDFGKEQFLNLINNWYDIFQNTILGMVIVDEAHNLVCEQEYRMDSFFNISNICFDKAWKVLLLSGTVGKSMMGEVTKFLGYRQDLTYDVTDNKNILWYNFVKNVPLSRIDKEFILTKDRSESITLTLQLVEGIIKSIDNPKIILVRKEREMVEIINQNLVNNNISSCYVHGKLTSEEKTISFNRFKKNKEKKILVGTKLVSEGINIPELKYVILVNYLPQIHEYIQTAGRIRGESACITLWNEACRDEFSINSKCIVSQMSSFYGLANISEHESCCGSYKFLNNNNNDRLLEVLGKKKGKKINGLIEERNEIIKSSVEEVIRKRKFCTSGTNEMIPSNKKFHNEMVKNNIKVTLKEDLHAKFKNARNIFEFLGITGNSKSALIADGVEQSYFDFLLYDSDFVYYDSDLCSDCTGTDGICYCWDKKFTLKQCGISCFAFMKMAMTDEMFSAKINKLTNSSLLERTLSFVERKSSMKELFKTNLSGYCKFVTNGNILEVNKSLDFRLIVSTYNWQWKKLKDEKLDVFWYFYDGSCRDATTLWDEPYEVYYRKLVRSKFSDYASVSFKATEDTSFKFFKSLFNFKKVSECSNYNEIEDMRERSKFGNIDLDLFVIDNKKFLLMILGLSIMLHLETF</sequence>
<dbReference type="Pfam" id="PF11603">
    <property type="entry name" value="Sir1"/>
    <property type="match status" value="1"/>
</dbReference>
<feature type="domain" description="Helicase C-terminal" evidence="9">
    <location>
        <begin position="1051"/>
        <end position="1199"/>
    </location>
</feature>
<feature type="domain" description="Helicase ATP-binding" evidence="8">
    <location>
        <begin position="829"/>
        <end position="1007"/>
    </location>
</feature>
<evidence type="ECO:0000256" key="4">
    <source>
        <dbReference type="ARBA" id="ARBA00022806"/>
    </source>
</evidence>
<comment type="similarity">
    <text evidence="1">Belongs to the helicase family. Yeast subtelomeric Y' repeat subfamily.</text>
</comment>
<dbReference type="RefSeq" id="XP_001642314.1">
    <property type="nucleotide sequence ID" value="XM_001642264.1"/>
</dbReference>
<dbReference type="GeneID" id="5542449"/>
<comment type="similarity">
    <text evidence="7">Belongs to the DEAD box helicase family.</text>
</comment>
<dbReference type="EMBL" id="DS480565">
    <property type="protein sequence ID" value="EDO14456.1"/>
    <property type="molecule type" value="Genomic_DNA"/>
</dbReference>
<dbReference type="InterPro" id="IPR011545">
    <property type="entry name" value="DEAD/DEAH_box_helicase_dom"/>
</dbReference>
<dbReference type="EC" id="3.6.4.13" evidence="7"/>
<dbReference type="PANTHER" id="PTHR24031">
    <property type="entry name" value="RNA HELICASE"/>
    <property type="match status" value="1"/>
</dbReference>
<keyword evidence="4 7" id="KW-0347">Helicase</keyword>
<dbReference type="InterPro" id="IPR021646">
    <property type="entry name" value="Sir1_ORC-binding"/>
</dbReference>
<dbReference type="eggNOG" id="ENOG502QWCT">
    <property type="taxonomic scope" value="Eukaryota"/>
</dbReference>
<dbReference type="Pfam" id="PF00270">
    <property type="entry name" value="DEAD"/>
    <property type="match status" value="1"/>
</dbReference>
<name>A7TTF0_VANPO</name>
<evidence type="ECO:0000313" key="11">
    <source>
        <dbReference type="Proteomes" id="UP000000267"/>
    </source>
</evidence>
<dbReference type="GO" id="GO:0070013">
    <property type="term" value="C:intracellular organelle lumen"/>
    <property type="evidence" value="ECO:0007669"/>
    <property type="project" value="UniProtKB-ARBA"/>
</dbReference>
<evidence type="ECO:0000256" key="3">
    <source>
        <dbReference type="ARBA" id="ARBA00022801"/>
    </source>
</evidence>
<dbReference type="SUPFAM" id="SSF52540">
    <property type="entry name" value="P-loop containing nucleoside triphosphate hydrolases"/>
    <property type="match status" value="1"/>
</dbReference>
<dbReference type="GO" id="GO:0003724">
    <property type="term" value="F:RNA helicase activity"/>
    <property type="evidence" value="ECO:0007669"/>
    <property type="project" value="UniProtKB-EC"/>
</dbReference>
<evidence type="ECO:0000256" key="2">
    <source>
        <dbReference type="ARBA" id="ARBA00022741"/>
    </source>
</evidence>
<evidence type="ECO:0000256" key="6">
    <source>
        <dbReference type="ARBA" id="ARBA00022884"/>
    </source>
</evidence>
<dbReference type="InterPro" id="IPR027417">
    <property type="entry name" value="P-loop_NTPase"/>
</dbReference>
<keyword evidence="11" id="KW-1185">Reference proteome</keyword>
<reference evidence="10 11" key="1">
    <citation type="journal article" date="2007" name="Proc. Natl. Acad. Sci. U.S.A.">
        <title>Independent sorting-out of thousands of duplicated gene pairs in two yeast species descended from a whole-genome duplication.</title>
        <authorList>
            <person name="Scannell D.R."/>
            <person name="Frank A.C."/>
            <person name="Conant G.C."/>
            <person name="Byrne K.P."/>
            <person name="Woolfit M."/>
            <person name="Wolfe K.H."/>
        </authorList>
    </citation>
    <scope>NUCLEOTIDE SEQUENCE [LARGE SCALE GENOMIC DNA]</scope>
    <source>
        <strain evidence="11">ATCC 22028 / DSM 70294 / BCRC 21397 / CBS 2163 / NBRC 10782 / NRRL Y-8283 / UCD 57-17</strain>
    </source>
</reference>
<evidence type="ECO:0000313" key="10">
    <source>
        <dbReference type="EMBL" id="EDO14456.1"/>
    </source>
</evidence>
<evidence type="ECO:0000256" key="5">
    <source>
        <dbReference type="ARBA" id="ARBA00022840"/>
    </source>
</evidence>
<dbReference type="InterPro" id="IPR001650">
    <property type="entry name" value="Helicase_C-like"/>
</dbReference>
<dbReference type="KEGG" id="vpo:Kpol_272p1"/>
<accession>A7TTF0</accession>
<dbReference type="PROSITE" id="PS51194">
    <property type="entry name" value="HELICASE_CTER"/>
    <property type="match status" value="1"/>
</dbReference>
<dbReference type="GO" id="GO:0005524">
    <property type="term" value="F:ATP binding"/>
    <property type="evidence" value="ECO:0007669"/>
    <property type="project" value="UniProtKB-UniRule"/>
</dbReference>
<dbReference type="FunCoup" id="A7TTF0">
    <property type="interactions" value="252"/>
</dbReference>
<dbReference type="OrthoDB" id="4070089at2759"/>
<comment type="function">
    <text evidence="7">RNA helicase.</text>
</comment>
<dbReference type="GO" id="GO:0016787">
    <property type="term" value="F:hydrolase activity"/>
    <property type="evidence" value="ECO:0007669"/>
    <property type="project" value="UniProtKB-KW"/>
</dbReference>
<dbReference type="InterPro" id="IPR014001">
    <property type="entry name" value="Helicase_ATP-bd"/>
</dbReference>
<dbReference type="Gene3D" id="3.40.50.300">
    <property type="entry name" value="P-loop containing nucleotide triphosphate hydrolases"/>
    <property type="match status" value="2"/>
</dbReference>
<dbReference type="SMART" id="SM00490">
    <property type="entry name" value="HELICc"/>
    <property type="match status" value="1"/>
</dbReference>
<keyword evidence="2 7" id="KW-0547">Nucleotide-binding</keyword>
<dbReference type="PhylomeDB" id="A7TTF0"/>
<proteinExistence type="inferred from homology"/>
<protein>
    <recommendedName>
        <fullName evidence="7">ATP-dependent RNA helicase</fullName>
        <ecNumber evidence="7">3.6.4.13</ecNumber>
    </recommendedName>
</protein>
<dbReference type="Pfam" id="PF00271">
    <property type="entry name" value="Helicase_C"/>
    <property type="match status" value="1"/>
</dbReference>
<keyword evidence="3 7" id="KW-0378">Hydrolase</keyword>
<evidence type="ECO:0000256" key="1">
    <source>
        <dbReference type="ARBA" id="ARBA00007201"/>
    </source>
</evidence>
<keyword evidence="5 7" id="KW-0067">ATP-binding</keyword>
<dbReference type="HOGENOM" id="CLU_003044_2_0_1"/>
<dbReference type="PROSITE" id="PS51192">
    <property type="entry name" value="HELICASE_ATP_BIND_1"/>
    <property type="match status" value="1"/>
</dbReference>
<keyword evidence="6 7" id="KW-0694">RNA-binding</keyword>
<dbReference type="Proteomes" id="UP000000267">
    <property type="component" value="Unassembled WGS sequence"/>
</dbReference>
<evidence type="ECO:0000256" key="7">
    <source>
        <dbReference type="RuleBase" id="RU365068"/>
    </source>
</evidence>
<gene>
    <name evidence="10" type="ORF">Kpol_272p1</name>
</gene>
<evidence type="ECO:0000259" key="9">
    <source>
        <dbReference type="PROSITE" id="PS51194"/>
    </source>
</evidence>
<comment type="domain">
    <text evidence="7">The Q motif is unique to and characteristic of the DEAD box family of RNA helicases and controls ATP binding and hydrolysis.</text>
</comment>
<dbReference type="InParanoid" id="A7TTF0"/>
<evidence type="ECO:0000259" key="8">
    <source>
        <dbReference type="PROSITE" id="PS51192"/>
    </source>
</evidence>
<organism evidence="11">
    <name type="scientific">Vanderwaltozyma polyspora (strain ATCC 22028 / DSM 70294 / BCRC 21397 / CBS 2163 / NBRC 10782 / NRRL Y-8283 / UCD 57-17)</name>
    <name type="common">Kluyveromyces polysporus</name>
    <dbReference type="NCBI Taxonomy" id="436907"/>
    <lineage>
        <taxon>Eukaryota</taxon>
        <taxon>Fungi</taxon>
        <taxon>Dikarya</taxon>
        <taxon>Ascomycota</taxon>
        <taxon>Saccharomycotina</taxon>
        <taxon>Saccharomycetes</taxon>
        <taxon>Saccharomycetales</taxon>
        <taxon>Saccharomycetaceae</taxon>
        <taxon>Vanderwaltozyma</taxon>
    </lineage>
</organism>
<dbReference type="OMA" id="FACISAY"/>